<sequence>MNLTRDLYSSLTNQYGYIGLIYFVTGIYAILIPLYTFLIIYKMPKSAKIYKWLLTSCIITSTISTIVRFLTLPFPTLPLMGVYSAGWLSLFGPKATLICLNIYFVCTVNTQLCTTFCLIYQYSAIKPFSWISSFGYCPRRVTWCYCAYLFSMATILTILIQMAYIEQKDFEIYANKTSNFYALELIQQQPSWIGFSSDLKPIVTILFVLFATIPDLLIAIFAITLTIKLYFIIKADKAHVSHITRGLEKNLYYTFLFRTFCIIFMYSLPYLGIVLTIFFKIQNPKLGIYFHSIIILLGFTCLCGTLVMIKPFRLFIFRRCFGRKVSPSGSTKATNSSTSSDASLPISITFESFAPLPKSKRSF</sequence>
<evidence type="ECO:0000313" key="2">
    <source>
        <dbReference type="WBParaSite" id="PS1159_v2.g7710.t1"/>
    </source>
</evidence>
<dbReference type="WBParaSite" id="PS1159_v2.g7710.t1">
    <property type="protein sequence ID" value="PS1159_v2.g7710.t1"/>
    <property type="gene ID" value="PS1159_v2.g7710"/>
</dbReference>
<dbReference type="Proteomes" id="UP000887580">
    <property type="component" value="Unplaced"/>
</dbReference>
<evidence type="ECO:0000313" key="1">
    <source>
        <dbReference type="Proteomes" id="UP000887580"/>
    </source>
</evidence>
<protein>
    <submittedName>
        <fullName evidence="2">Taste receptor type 2</fullName>
    </submittedName>
</protein>
<proteinExistence type="predicted"/>
<organism evidence="1 2">
    <name type="scientific">Panagrolaimus sp. PS1159</name>
    <dbReference type="NCBI Taxonomy" id="55785"/>
    <lineage>
        <taxon>Eukaryota</taxon>
        <taxon>Metazoa</taxon>
        <taxon>Ecdysozoa</taxon>
        <taxon>Nematoda</taxon>
        <taxon>Chromadorea</taxon>
        <taxon>Rhabditida</taxon>
        <taxon>Tylenchina</taxon>
        <taxon>Panagrolaimomorpha</taxon>
        <taxon>Panagrolaimoidea</taxon>
        <taxon>Panagrolaimidae</taxon>
        <taxon>Panagrolaimus</taxon>
    </lineage>
</organism>
<reference evidence="2" key="1">
    <citation type="submission" date="2022-11" db="UniProtKB">
        <authorList>
            <consortium name="WormBaseParasite"/>
        </authorList>
    </citation>
    <scope>IDENTIFICATION</scope>
</reference>
<accession>A0AC35GQB2</accession>
<name>A0AC35GQB2_9BILA</name>